<organism evidence="2">
    <name type="scientific">Schizaphis graminum</name>
    <name type="common">Green bug aphid</name>
    <dbReference type="NCBI Taxonomy" id="13262"/>
    <lineage>
        <taxon>Eukaryota</taxon>
        <taxon>Metazoa</taxon>
        <taxon>Ecdysozoa</taxon>
        <taxon>Arthropoda</taxon>
        <taxon>Hexapoda</taxon>
        <taxon>Insecta</taxon>
        <taxon>Pterygota</taxon>
        <taxon>Neoptera</taxon>
        <taxon>Paraneoptera</taxon>
        <taxon>Hemiptera</taxon>
        <taxon>Sternorrhyncha</taxon>
        <taxon>Aphidomorpha</taxon>
        <taxon>Aphidoidea</taxon>
        <taxon>Aphididae</taxon>
        <taxon>Aphidini</taxon>
        <taxon>Schizaphis</taxon>
    </lineage>
</organism>
<accession>A0A2S2PFW3</accession>
<gene>
    <name evidence="2" type="ORF">g.58743</name>
</gene>
<proteinExistence type="predicted"/>
<dbReference type="Pfam" id="PF26100">
    <property type="entry name" value="RAG1_RNase_H"/>
    <property type="match status" value="1"/>
</dbReference>
<feature type="domain" description="V(D)J recombination-activating protein 1 RNase H" evidence="1">
    <location>
        <begin position="54"/>
        <end position="178"/>
    </location>
</feature>
<dbReference type="InterPro" id="IPR058554">
    <property type="entry name" value="RAG1_RNase_H"/>
</dbReference>
<evidence type="ECO:0000313" key="2">
    <source>
        <dbReference type="EMBL" id="MBY28329.1"/>
    </source>
</evidence>
<name>A0A2S2PFW3_SCHGA</name>
<reference evidence="2" key="1">
    <citation type="submission" date="2018-04" db="EMBL/GenBank/DDBJ databases">
        <title>Transcriptome of Schizaphis graminum biotype I.</title>
        <authorList>
            <person name="Scully E.D."/>
            <person name="Geib S.M."/>
            <person name="Palmer N.A."/>
            <person name="Koch K."/>
            <person name="Bradshaw J."/>
            <person name="Heng-Moss T."/>
            <person name="Sarath G."/>
        </authorList>
    </citation>
    <scope>NUCLEOTIDE SEQUENCE</scope>
</reference>
<evidence type="ECO:0000259" key="1">
    <source>
        <dbReference type="Pfam" id="PF26100"/>
    </source>
</evidence>
<dbReference type="EMBL" id="GGMR01015710">
    <property type="protein sequence ID" value="MBY28329.1"/>
    <property type="molecule type" value="Transcribed_RNA"/>
</dbReference>
<sequence length="323" mass="37971">MSVIFPKKINCFISETRCEIKLQNLLDHTSKRIFQIPTVKINQENNYNSFEIFYKWGCDGSNGQSPYKQIYENPNICSDSDLFMFSIVPLQMHCLDNRNDKVVLWKNNRFSSTRFCRPIMFDFKKETVATTLLEVKAIEHQIEQMRTSIIFVNGNEISVTHKLVFTMVDGKVCNSMTGTSSQRCYICGSTPTQMNNINKLITFDINEESMRFGLSTLHAWIRFFECLLHISYRLEFKRWSVRTTEHKLQLSKTKKRIQDQFRMEMGLLVDIVVQGKGNTNDGNTARRFFRNPEKVVKSQELTYIYLNDLEIYYQHFPVDTILT</sequence>
<protein>
    <recommendedName>
        <fullName evidence="1">V(D)J recombination-activating protein 1 RNase H domain-containing protein</fullName>
    </recommendedName>
</protein>
<dbReference type="AlphaFoldDB" id="A0A2S2PFW3"/>